<dbReference type="Proteomes" id="UP000537775">
    <property type="component" value="Unassembled WGS sequence"/>
</dbReference>
<keyword evidence="2 4" id="KW-0560">Oxidoreductase</keyword>
<dbReference type="EC" id="1.2.1.3" evidence="4"/>
<evidence type="ECO:0000256" key="2">
    <source>
        <dbReference type="ARBA" id="ARBA00023002"/>
    </source>
</evidence>
<feature type="domain" description="Aldehyde dehydrogenase" evidence="3">
    <location>
        <begin position="15"/>
        <end position="476"/>
    </location>
</feature>
<dbReference type="Gene3D" id="3.40.605.10">
    <property type="entry name" value="Aldehyde Dehydrogenase, Chain A, domain 1"/>
    <property type="match status" value="1"/>
</dbReference>
<dbReference type="Pfam" id="PF00171">
    <property type="entry name" value="Aldedh"/>
    <property type="match status" value="1"/>
</dbReference>
<dbReference type="GO" id="GO:0004029">
    <property type="term" value="F:aldehyde dehydrogenase (NAD+) activity"/>
    <property type="evidence" value="ECO:0007669"/>
    <property type="project" value="UniProtKB-EC"/>
</dbReference>
<keyword evidence="5" id="KW-1185">Reference proteome</keyword>
<dbReference type="InterPro" id="IPR016162">
    <property type="entry name" value="Ald_DH_N"/>
</dbReference>
<dbReference type="InterPro" id="IPR016163">
    <property type="entry name" value="Ald_DH_C"/>
</dbReference>
<evidence type="ECO:0000313" key="4">
    <source>
        <dbReference type="EMBL" id="MBB6389919.1"/>
    </source>
</evidence>
<reference evidence="4 5" key="1">
    <citation type="submission" date="2020-08" db="EMBL/GenBank/DDBJ databases">
        <title>Sequencing the genomes of 1000 actinobacteria strains.</title>
        <authorList>
            <person name="Klenk H.-P."/>
        </authorList>
    </citation>
    <scope>NUCLEOTIDE SEQUENCE [LARGE SCALE GENOMIC DNA]</scope>
    <source>
        <strain evidence="4 5">DSM 12511</strain>
    </source>
</reference>
<dbReference type="PROSITE" id="PS00070">
    <property type="entry name" value="ALDEHYDE_DEHYDR_CYS"/>
    <property type="match status" value="1"/>
</dbReference>
<comment type="caution">
    <text evidence="4">The sequence shown here is derived from an EMBL/GenBank/DDBJ whole genome shotgun (WGS) entry which is preliminary data.</text>
</comment>
<dbReference type="AlphaFoldDB" id="A0A7X0FLX6"/>
<dbReference type="SUPFAM" id="SSF53720">
    <property type="entry name" value="ALDH-like"/>
    <property type="match status" value="1"/>
</dbReference>
<dbReference type="RefSeq" id="WP_184749196.1">
    <property type="nucleotide sequence ID" value="NZ_BAAAJR010000008.1"/>
</dbReference>
<comment type="similarity">
    <text evidence="1">Belongs to the aldehyde dehydrogenase family.</text>
</comment>
<dbReference type="FunFam" id="3.40.605.10:FF:000007">
    <property type="entry name" value="NAD/NADP-dependent betaine aldehyde dehydrogenase"/>
    <property type="match status" value="1"/>
</dbReference>
<dbReference type="InterPro" id="IPR015590">
    <property type="entry name" value="Aldehyde_DH_dom"/>
</dbReference>
<evidence type="ECO:0000256" key="1">
    <source>
        <dbReference type="ARBA" id="ARBA00009986"/>
    </source>
</evidence>
<sequence length="482" mass="50348">MATSTLPNLIGGEFVDAAPDRLIQVTNPADGSLVGTVPALTSDDLGAVFDAADAGARAWRAAGPLARGRVLLDAAALIRAEAGDLVELIVAEMGKTTAEATGEVGKTAEFFEYYGALGRQAFGELIPDARPGTFAMQTREPVGIVVLITPWNDPLLTPARKLAPALISGNAVVIKPATETPLITLRLAEILQRAGLPAGALGTVTGRGSEIGDALVDDPRIAAVSFTGSTSVGLALQRRLAGRGIRVQTEMGGKNAAVVLADADLDLAVPILMAGSFGQSGQRCTATSRLIVERQIADEVRVRLTDAISRLRVGAGGADGTDMGPVVSRGAQADIRARVEAGLAEGAEVIGRADVPADMLESGCFVEPIFVTVDRDNSLWREEVFGPVLSMIVVDSLDEAITAVNDSAYGLSSAVFTRSLEAAFRFVEAVDTGQVSVNQPTSGWDIHQAFGGFKESGSPFKEQGQEALRFYTRVKTAAVRTH</sequence>
<accession>A0A7X0FLX6</accession>
<organism evidence="4 5">
    <name type="scientific">Microbacterium thalassium</name>
    <dbReference type="NCBI Taxonomy" id="362649"/>
    <lineage>
        <taxon>Bacteria</taxon>
        <taxon>Bacillati</taxon>
        <taxon>Actinomycetota</taxon>
        <taxon>Actinomycetes</taxon>
        <taxon>Micrococcales</taxon>
        <taxon>Microbacteriaceae</taxon>
        <taxon>Microbacterium</taxon>
    </lineage>
</organism>
<dbReference type="PANTHER" id="PTHR11699">
    <property type="entry name" value="ALDEHYDE DEHYDROGENASE-RELATED"/>
    <property type="match status" value="1"/>
</dbReference>
<gene>
    <name evidence="4" type="ORF">HD594_000232</name>
</gene>
<dbReference type="InterPro" id="IPR016160">
    <property type="entry name" value="Ald_DH_CS_CYS"/>
</dbReference>
<evidence type="ECO:0000259" key="3">
    <source>
        <dbReference type="Pfam" id="PF00171"/>
    </source>
</evidence>
<dbReference type="Gene3D" id="3.40.309.10">
    <property type="entry name" value="Aldehyde Dehydrogenase, Chain A, domain 2"/>
    <property type="match status" value="1"/>
</dbReference>
<evidence type="ECO:0000313" key="5">
    <source>
        <dbReference type="Proteomes" id="UP000537775"/>
    </source>
</evidence>
<proteinExistence type="inferred from homology"/>
<protein>
    <submittedName>
        <fullName evidence="4">Aldehyde dehydrogenase (NAD+)</fullName>
        <ecNumber evidence="4">1.2.1.3</ecNumber>
    </submittedName>
</protein>
<name>A0A7X0FLX6_9MICO</name>
<dbReference type="EMBL" id="JACHML010000001">
    <property type="protein sequence ID" value="MBB6389919.1"/>
    <property type="molecule type" value="Genomic_DNA"/>
</dbReference>
<dbReference type="InterPro" id="IPR016161">
    <property type="entry name" value="Ald_DH/histidinol_DH"/>
</dbReference>